<sequence>MSESKYRVALLGAKQLIPSAAPCRSDISCRGFVEANARCFWSAALLEAMRELSFEGYVSPGVLLVRAGACALDVVRAAWARRVLKPPPNYLIEDVGEYASSSGRPGENVRAGGAGSRRAGRS</sequence>
<name>A0AAE1I2N3_9NEOP</name>
<reference evidence="2" key="1">
    <citation type="submission" date="2021-07" db="EMBL/GenBank/DDBJ databases">
        <authorList>
            <person name="Catto M.A."/>
            <person name="Jacobson A."/>
            <person name="Kennedy G."/>
            <person name="Labadie P."/>
            <person name="Hunt B.G."/>
            <person name="Srinivasan R."/>
        </authorList>
    </citation>
    <scope>NUCLEOTIDE SEQUENCE</scope>
    <source>
        <strain evidence="2">PL_HMW_Pooled</strain>
        <tissue evidence="2">Head</tissue>
    </source>
</reference>
<dbReference type="GO" id="GO:0005634">
    <property type="term" value="C:nucleus"/>
    <property type="evidence" value="ECO:0007669"/>
    <property type="project" value="TreeGrafter"/>
</dbReference>
<evidence type="ECO:0000313" key="2">
    <source>
        <dbReference type="EMBL" id="KAK3931826.1"/>
    </source>
</evidence>
<dbReference type="EMBL" id="JAHWGI010001430">
    <property type="protein sequence ID" value="KAK3931826.1"/>
    <property type="molecule type" value="Genomic_DNA"/>
</dbReference>
<proteinExistence type="predicted"/>
<evidence type="ECO:0000313" key="3">
    <source>
        <dbReference type="Proteomes" id="UP001219518"/>
    </source>
</evidence>
<dbReference type="GO" id="GO:0000977">
    <property type="term" value="F:RNA polymerase II transcription regulatory region sequence-specific DNA binding"/>
    <property type="evidence" value="ECO:0007669"/>
    <property type="project" value="TreeGrafter"/>
</dbReference>
<dbReference type="PANTHER" id="PTHR22437:SF0">
    <property type="entry name" value="FI21431P1"/>
    <property type="match status" value="1"/>
</dbReference>
<dbReference type="AlphaFoldDB" id="A0AAE1I2N3"/>
<dbReference type="PANTHER" id="PTHR22437">
    <property type="entry name" value="WINGED HELIX DOMAIN-CONTAINING PROTEIN"/>
    <property type="match status" value="1"/>
</dbReference>
<feature type="region of interest" description="Disordered" evidence="1">
    <location>
        <begin position="98"/>
        <end position="122"/>
    </location>
</feature>
<gene>
    <name evidence="2" type="ORF">KUF71_009045</name>
</gene>
<keyword evidence="3" id="KW-1185">Reference proteome</keyword>
<dbReference type="GO" id="GO:0006357">
    <property type="term" value="P:regulation of transcription by RNA polymerase II"/>
    <property type="evidence" value="ECO:0007669"/>
    <property type="project" value="InterPro"/>
</dbReference>
<accession>A0AAE1I2N3</accession>
<evidence type="ECO:0000256" key="1">
    <source>
        <dbReference type="SAM" id="MobiDB-lite"/>
    </source>
</evidence>
<organism evidence="2 3">
    <name type="scientific">Frankliniella fusca</name>
    <dbReference type="NCBI Taxonomy" id="407009"/>
    <lineage>
        <taxon>Eukaryota</taxon>
        <taxon>Metazoa</taxon>
        <taxon>Ecdysozoa</taxon>
        <taxon>Arthropoda</taxon>
        <taxon>Hexapoda</taxon>
        <taxon>Insecta</taxon>
        <taxon>Pterygota</taxon>
        <taxon>Neoptera</taxon>
        <taxon>Paraneoptera</taxon>
        <taxon>Thysanoptera</taxon>
        <taxon>Terebrantia</taxon>
        <taxon>Thripoidea</taxon>
        <taxon>Thripidae</taxon>
        <taxon>Frankliniella</taxon>
    </lineage>
</organism>
<dbReference type="InterPro" id="IPR040126">
    <property type="entry name" value="STOX1/2"/>
</dbReference>
<dbReference type="Proteomes" id="UP001219518">
    <property type="component" value="Unassembled WGS sequence"/>
</dbReference>
<comment type="caution">
    <text evidence="2">The sequence shown here is derived from an EMBL/GenBank/DDBJ whole genome shotgun (WGS) entry which is preliminary data.</text>
</comment>
<protein>
    <submittedName>
        <fullName evidence="2">Storkhead-box protein 1</fullName>
    </submittedName>
</protein>
<reference evidence="2" key="2">
    <citation type="journal article" date="2023" name="BMC Genomics">
        <title>Pest status, molecular evolution, and epigenetic factors derived from the genome assembly of Frankliniella fusca, a thysanopteran phytovirus vector.</title>
        <authorList>
            <person name="Catto M.A."/>
            <person name="Labadie P.E."/>
            <person name="Jacobson A.L."/>
            <person name="Kennedy G.G."/>
            <person name="Srinivasan R."/>
            <person name="Hunt B.G."/>
        </authorList>
    </citation>
    <scope>NUCLEOTIDE SEQUENCE</scope>
    <source>
        <strain evidence="2">PL_HMW_Pooled</strain>
    </source>
</reference>
<dbReference type="GO" id="GO:0005737">
    <property type="term" value="C:cytoplasm"/>
    <property type="evidence" value="ECO:0007669"/>
    <property type="project" value="TreeGrafter"/>
</dbReference>